<reference evidence="1" key="1">
    <citation type="submission" date="2021-03" db="EMBL/GenBank/DDBJ databases">
        <title>Molecular epidemiology and mechanisms of colistin and carbapenem resistance in Enterobacteriaceae from clinical isolates, the environment and porcine samples in Pretoria, South Africa.</title>
        <authorList>
            <person name="Bogoshi D."/>
            <person name="Mbelle N.M."/>
            <person name="Naidoo V."/>
            <person name="Osei Sekyere J."/>
        </authorList>
    </citation>
    <scope>NUCLEOTIDE SEQUENCE</scope>
    <source>
        <strain evidence="1">C034</strain>
    </source>
</reference>
<organism evidence="1 2">
    <name type="scientific">Klebsiella pneumoniae</name>
    <dbReference type="NCBI Taxonomy" id="573"/>
    <lineage>
        <taxon>Bacteria</taxon>
        <taxon>Pseudomonadati</taxon>
        <taxon>Pseudomonadota</taxon>
        <taxon>Gammaproteobacteria</taxon>
        <taxon>Enterobacterales</taxon>
        <taxon>Enterobacteriaceae</taxon>
        <taxon>Klebsiella/Raoultella group</taxon>
        <taxon>Klebsiella</taxon>
        <taxon>Klebsiella pneumoniae complex</taxon>
    </lineage>
</organism>
<dbReference type="Proteomes" id="UP000664620">
    <property type="component" value="Unassembled WGS sequence"/>
</dbReference>
<sequence>MRFFDKQEKKNSKRQSASSQLRSVMNWCISRQLIPSCEVLKLSVKTIGKNLMGSRVLTYTELAKIWLALENNKIVTSNKVLHQLLLLWGASYQSCALATASEFNMDDLIWTTQQNIQRWVTLSDARCLTSETFAERPSMLEMMFCFPPNWTSL</sequence>
<protein>
    <recommendedName>
        <fullName evidence="3">Integrase</fullName>
    </recommendedName>
</protein>
<accession>A0A939NTU8</accession>
<comment type="caution">
    <text evidence="1">The sequence shown here is derived from an EMBL/GenBank/DDBJ whole genome shotgun (WGS) entry which is preliminary data.</text>
</comment>
<evidence type="ECO:0000313" key="2">
    <source>
        <dbReference type="Proteomes" id="UP000664620"/>
    </source>
</evidence>
<name>A0A939NTU8_KLEPN</name>
<evidence type="ECO:0008006" key="3">
    <source>
        <dbReference type="Google" id="ProtNLM"/>
    </source>
</evidence>
<gene>
    <name evidence="1" type="ORF">J4734_29315</name>
</gene>
<dbReference type="EMBL" id="JAGETO010000257">
    <property type="protein sequence ID" value="MBO2029750.1"/>
    <property type="molecule type" value="Genomic_DNA"/>
</dbReference>
<evidence type="ECO:0000313" key="1">
    <source>
        <dbReference type="EMBL" id="MBO2029750.1"/>
    </source>
</evidence>
<dbReference type="AlphaFoldDB" id="A0A939NTU8"/>
<proteinExistence type="predicted"/>